<evidence type="ECO:0000256" key="4">
    <source>
        <dbReference type="RuleBase" id="RU003744"/>
    </source>
</evidence>
<dbReference type="Proteomes" id="UP000515734">
    <property type="component" value="Chromosome"/>
</dbReference>
<evidence type="ECO:0000259" key="5">
    <source>
        <dbReference type="SMART" id="SM00062"/>
    </source>
</evidence>
<reference evidence="6 7" key="1">
    <citation type="submission" date="2020-07" db="EMBL/GenBank/DDBJ databases">
        <title>Complete genome sequence of Mycolicibacterium litorale like strain isolated from cardiac implantable electronic device infection.</title>
        <authorList>
            <person name="Fukano H."/>
            <person name="Miyama H."/>
            <person name="Hoshino Y."/>
        </authorList>
    </citation>
    <scope>NUCLEOTIDE SEQUENCE [LARGE SCALE GENOMIC DNA]</scope>
    <source>
        <strain evidence="6 7">NIIDNTM18</strain>
    </source>
</reference>
<evidence type="ECO:0000256" key="2">
    <source>
        <dbReference type="ARBA" id="ARBA00010333"/>
    </source>
</evidence>
<name>A0A6S6P6Q9_9MYCO</name>
<dbReference type="EMBL" id="AP023287">
    <property type="protein sequence ID" value="BCI53077.1"/>
    <property type="molecule type" value="Genomic_DNA"/>
</dbReference>
<evidence type="ECO:0000313" key="6">
    <source>
        <dbReference type="EMBL" id="BCI53077.1"/>
    </source>
</evidence>
<feature type="domain" description="Solute-binding protein family 3/N-terminal" evidence="5">
    <location>
        <begin position="24"/>
        <end position="233"/>
    </location>
</feature>
<comment type="similarity">
    <text evidence="2 4">Belongs to the bacterial solute-binding protein 3 family.</text>
</comment>
<accession>A0A6S6P6Q9</accession>
<dbReference type="SMART" id="SM00062">
    <property type="entry name" value="PBPb"/>
    <property type="match status" value="1"/>
</dbReference>
<proteinExistence type="inferred from homology"/>
<gene>
    <name evidence="6" type="ORF">NIIDNTM18_23550</name>
</gene>
<dbReference type="GO" id="GO:0030313">
    <property type="term" value="C:cell envelope"/>
    <property type="evidence" value="ECO:0007669"/>
    <property type="project" value="UniProtKB-SubCell"/>
</dbReference>
<dbReference type="SUPFAM" id="SSF53850">
    <property type="entry name" value="Periplasmic binding protein-like II"/>
    <property type="match status" value="1"/>
</dbReference>
<dbReference type="InterPro" id="IPR001638">
    <property type="entry name" value="Solute-binding_3/MltF_N"/>
</dbReference>
<dbReference type="Gene3D" id="3.40.190.10">
    <property type="entry name" value="Periplasmic binding protein-like II"/>
    <property type="match status" value="2"/>
</dbReference>
<dbReference type="PANTHER" id="PTHR35936:SF17">
    <property type="entry name" value="ARGININE-BINDING EXTRACELLULAR PROTEIN ARTP"/>
    <property type="match status" value="1"/>
</dbReference>
<dbReference type="Pfam" id="PF00497">
    <property type="entry name" value="SBP_bac_3"/>
    <property type="match status" value="1"/>
</dbReference>
<dbReference type="AlphaFoldDB" id="A0A6S6P6Q9"/>
<organism evidence="6 7">
    <name type="scientific">Mycolicibacterium litorale</name>
    <dbReference type="NCBI Taxonomy" id="758802"/>
    <lineage>
        <taxon>Bacteria</taxon>
        <taxon>Bacillati</taxon>
        <taxon>Actinomycetota</taxon>
        <taxon>Actinomycetes</taxon>
        <taxon>Mycobacteriales</taxon>
        <taxon>Mycobacteriaceae</taxon>
        <taxon>Mycolicibacterium</taxon>
    </lineage>
</organism>
<dbReference type="PROSITE" id="PS01039">
    <property type="entry name" value="SBP_BACTERIAL_3"/>
    <property type="match status" value="1"/>
</dbReference>
<comment type="subcellular location">
    <subcellularLocation>
        <location evidence="1">Cell envelope</location>
    </subcellularLocation>
</comment>
<evidence type="ECO:0000313" key="7">
    <source>
        <dbReference type="Proteomes" id="UP000515734"/>
    </source>
</evidence>
<sequence length="242" mass="25508">MLAAQGCAHGDAKPDRTTLAGMGTLRVGVVVPVPPFTDDDGGDPTGLDVDLMRAVAMSMGDQVQFLAYEDHDGVFRALTSGDVDSAAGGLAVSDERAAFAPPYVITGQALAVDARRHPHVHSVDELEGLTVAVRRGSTAEQYVTQLRGAAVRVCDRLDTEGCDGMVALAPVLTAVSAHLPGVEVVQKGLTVEHIAIAVARHDQQMLSRITVAQAELEEAGTLQTLRRKWLGNPYADQSLAVH</sequence>
<dbReference type="PANTHER" id="PTHR35936">
    <property type="entry name" value="MEMBRANE-BOUND LYTIC MUREIN TRANSGLYCOSYLASE F"/>
    <property type="match status" value="1"/>
</dbReference>
<evidence type="ECO:0000256" key="3">
    <source>
        <dbReference type="ARBA" id="ARBA00022729"/>
    </source>
</evidence>
<dbReference type="InterPro" id="IPR018313">
    <property type="entry name" value="SBP_3_CS"/>
</dbReference>
<dbReference type="CDD" id="cd13530">
    <property type="entry name" value="PBP2_peptides_like"/>
    <property type="match status" value="1"/>
</dbReference>
<protein>
    <recommendedName>
        <fullName evidence="5">Solute-binding protein family 3/N-terminal domain-containing protein</fullName>
    </recommendedName>
</protein>
<evidence type="ECO:0000256" key="1">
    <source>
        <dbReference type="ARBA" id="ARBA00004196"/>
    </source>
</evidence>
<keyword evidence="3" id="KW-0732">Signal</keyword>